<dbReference type="Proteomes" id="UP001642409">
    <property type="component" value="Unassembled WGS sequence"/>
</dbReference>
<evidence type="ECO:0000313" key="3">
    <source>
        <dbReference type="EMBL" id="CAL5976732.1"/>
    </source>
</evidence>
<reference evidence="2" key="1">
    <citation type="submission" date="2023-06" db="EMBL/GenBank/DDBJ databases">
        <authorList>
            <person name="Kurt Z."/>
        </authorList>
    </citation>
    <scope>NUCLEOTIDE SEQUENCE</scope>
</reference>
<organism evidence="2">
    <name type="scientific">Hexamita inflata</name>
    <dbReference type="NCBI Taxonomy" id="28002"/>
    <lineage>
        <taxon>Eukaryota</taxon>
        <taxon>Metamonada</taxon>
        <taxon>Diplomonadida</taxon>
        <taxon>Hexamitidae</taxon>
        <taxon>Hexamitinae</taxon>
        <taxon>Hexamita</taxon>
    </lineage>
</organism>
<evidence type="ECO:0000313" key="4">
    <source>
        <dbReference type="Proteomes" id="UP001642409"/>
    </source>
</evidence>
<evidence type="ECO:0000256" key="1">
    <source>
        <dbReference type="SAM" id="MobiDB-lite"/>
    </source>
</evidence>
<comment type="caution">
    <text evidence="2">The sequence shown here is derived from an EMBL/GenBank/DDBJ whole genome shotgun (WGS) entry which is preliminary data.</text>
</comment>
<name>A0AA86QMA8_9EUKA</name>
<dbReference type="EMBL" id="CATOUU010000952">
    <property type="protein sequence ID" value="CAI9962234.1"/>
    <property type="molecule type" value="Genomic_DNA"/>
</dbReference>
<dbReference type="EMBL" id="CAXDID020000007">
    <property type="protein sequence ID" value="CAL5976732.1"/>
    <property type="molecule type" value="Genomic_DNA"/>
</dbReference>
<gene>
    <name evidence="3" type="ORF">HINF_LOCUS3963</name>
    <name evidence="2" type="ORF">HINF_LOCUS49879</name>
</gene>
<proteinExistence type="predicted"/>
<reference evidence="3 4" key="2">
    <citation type="submission" date="2024-07" db="EMBL/GenBank/DDBJ databases">
        <authorList>
            <person name="Akdeniz Z."/>
        </authorList>
    </citation>
    <scope>NUCLEOTIDE SEQUENCE [LARGE SCALE GENOMIC DNA]</scope>
</reference>
<feature type="region of interest" description="Disordered" evidence="1">
    <location>
        <begin position="1"/>
        <end position="21"/>
    </location>
</feature>
<dbReference type="AlphaFoldDB" id="A0AA86QMA8"/>
<keyword evidence="4" id="KW-1185">Reference proteome</keyword>
<accession>A0AA86QMA8</accession>
<protein>
    <submittedName>
        <fullName evidence="3">Hypothetical_protein</fullName>
    </submittedName>
</protein>
<evidence type="ECO:0000313" key="2">
    <source>
        <dbReference type="EMBL" id="CAI9962234.1"/>
    </source>
</evidence>
<sequence length="206" mass="24878">MQSYFANKQSNSPQFKKISKEEQSDYEQKILQLNQKRIDNQTLRNNQFYEQNLKQIRQKQLLTDLKEQQTVQTINEQKLQSAKVPRLFVLTKPLQVPNTKKVKNLIKEEIKQMNELTREKWTKAKSTPKYLYETQILKSTVKELKHMKTQKLNKTETKQLTQENSAKIKETELQTKRQQQIDLRKQIIKQQEKQWLNNFLEIKNRM</sequence>
<feature type="compositionally biased region" description="Polar residues" evidence="1">
    <location>
        <begin position="1"/>
        <end position="14"/>
    </location>
</feature>